<keyword evidence="1" id="KW-0812">Transmembrane</keyword>
<organism evidence="2 3">
    <name type="scientific">Occultella glacieicola</name>
    <dbReference type="NCBI Taxonomy" id="2518684"/>
    <lineage>
        <taxon>Bacteria</taxon>
        <taxon>Bacillati</taxon>
        <taxon>Actinomycetota</taxon>
        <taxon>Actinomycetes</taxon>
        <taxon>Micrococcales</taxon>
        <taxon>Ruaniaceae</taxon>
        <taxon>Occultella</taxon>
    </lineage>
</organism>
<name>A0ABY2DZU9_9MICO</name>
<reference evidence="2 3" key="1">
    <citation type="submission" date="2019-03" db="EMBL/GenBank/DDBJ databases">
        <title>Genomic features of bacteria from cold environments.</title>
        <authorList>
            <person name="Shen L."/>
        </authorList>
    </citation>
    <scope>NUCLEOTIDE SEQUENCE [LARGE SCALE GENOMIC DNA]</scope>
    <source>
        <strain evidence="3">T3246-1</strain>
    </source>
</reference>
<sequence length="174" mass="19007">MTRPPALEGLPSPRARDCVRFVWWAQRGYWHGVRKGRGLGRALSLVLAVLWWPAVPLLLPVQLVLVARPRARYYMSPERDAVLAIVATRHGWHVEDHATTQAGTGRGRALRSLVLPGLVAIADEQQVAILATAATSDLAAAYVAELPGLVDAGRGWPRGRRLRRSPLGRPGVNP</sequence>
<keyword evidence="1" id="KW-0472">Membrane</keyword>
<proteinExistence type="predicted"/>
<dbReference type="Proteomes" id="UP000504882">
    <property type="component" value="Unassembled WGS sequence"/>
</dbReference>
<evidence type="ECO:0000313" key="2">
    <source>
        <dbReference type="EMBL" id="TDE88173.1"/>
    </source>
</evidence>
<keyword evidence="3" id="KW-1185">Reference proteome</keyword>
<keyword evidence="1" id="KW-1133">Transmembrane helix</keyword>
<gene>
    <name evidence="2" type="ORF">EXU48_23930</name>
</gene>
<accession>A0ABY2DZU9</accession>
<protein>
    <recommendedName>
        <fullName evidence="4">DUF304 domain-containing protein</fullName>
    </recommendedName>
</protein>
<evidence type="ECO:0000256" key="1">
    <source>
        <dbReference type="SAM" id="Phobius"/>
    </source>
</evidence>
<evidence type="ECO:0000313" key="3">
    <source>
        <dbReference type="Proteomes" id="UP000504882"/>
    </source>
</evidence>
<evidence type="ECO:0008006" key="4">
    <source>
        <dbReference type="Google" id="ProtNLM"/>
    </source>
</evidence>
<feature type="transmembrane region" description="Helical" evidence="1">
    <location>
        <begin position="42"/>
        <end position="66"/>
    </location>
</feature>
<comment type="caution">
    <text evidence="2">The sequence shown here is derived from an EMBL/GenBank/DDBJ whole genome shotgun (WGS) entry which is preliminary data.</text>
</comment>
<dbReference type="EMBL" id="SMNA01000020">
    <property type="protein sequence ID" value="TDE88173.1"/>
    <property type="molecule type" value="Genomic_DNA"/>
</dbReference>